<accession>A0AAU9LX13</accession>
<evidence type="ECO:0000256" key="1">
    <source>
        <dbReference type="SAM" id="MobiDB-lite"/>
    </source>
</evidence>
<protein>
    <submittedName>
        <fullName evidence="2">Uncharacterized protein</fullName>
    </submittedName>
</protein>
<name>A0AAU9LX13_9ASTR</name>
<organism evidence="2 3">
    <name type="scientific">Lactuca virosa</name>
    <dbReference type="NCBI Taxonomy" id="75947"/>
    <lineage>
        <taxon>Eukaryota</taxon>
        <taxon>Viridiplantae</taxon>
        <taxon>Streptophyta</taxon>
        <taxon>Embryophyta</taxon>
        <taxon>Tracheophyta</taxon>
        <taxon>Spermatophyta</taxon>
        <taxon>Magnoliopsida</taxon>
        <taxon>eudicotyledons</taxon>
        <taxon>Gunneridae</taxon>
        <taxon>Pentapetalae</taxon>
        <taxon>asterids</taxon>
        <taxon>campanulids</taxon>
        <taxon>Asterales</taxon>
        <taxon>Asteraceae</taxon>
        <taxon>Cichorioideae</taxon>
        <taxon>Cichorieae</taxon>
        <taxon>Lactucinae</taxon>
        <taxon>Lactuca</taxon>
    </lineage>
</organism>
<gene>
    <name evidence="2" type="ORF">LVIROSA_LOCUS6638</name>
</gene>
<reference evidence="2 3" key="1">
    <citation type="submission" date="2022-01" db="EMBL/GenBank/DDBJ databases">
        <authorList>
            <person name="Xiong W."/>
            <person name="Schranz E."/>
        </authorList>
    </citation>
    <scope>NUCLEOTIDE SEQUENCE [LARGE SCALE GENOMIC DNA]</scope>
</reference>
<dbReference type="Proteomes" id="UP001157418">
    <property type="component" value="Unassembled WGS sequence"/>
</dbReference>
<evidence type="ECO:0000313" key="2">
    <source>
        <dbReference type="EMBL" id="CAH1419080.1"/>
    </source>
</evidence>
<feature type="region of interest" description="Disordered" evidence="1">
    <location>
        <begin position="1"/>
        <end position="33"/>
    </location>
</feature>
<dbReference type="AlphaFoldDB" id="A0AAU9LX13"/>
<proteinExistence type="predicted"/>
<sequence>MLRRTLDGMGDDDQEAGVKDPEHDHIDDQNDGEVGVEYMLTKERKEMLVESIVDEETSQETQDPLVRKRKPSERYIKIKLKKAVHDPDGGRSTTDKALTLDRCCYGWGVNWA</sequence>
<evidence type="ECO:0000313" key="3">
    <source>
        <dbReference type="Proteomes" id="UP001157418"/>
    </source>
</evidence>
<dbReference type="EMBL" id="CAKMRJ010000224">
    <property type="protein sequence ID" value="CAH1419080.1"/>
    <property type="molecule type" value="Genomic_DNA"/>
</dbReference>
<keyword evidence="3" id="KW-1185">Reference proteome</keyword>
<comment type="caution">
    <text evidence="2">The sequence shown here is derived from an EMBL/GenBank/DDBJ whole genome shotgun (WGS) entry which is preliminary data.</text>
</comment>
<feature type="compositionally biased region" description="Basic and acidic residues" evidence="1">
    <location>
        <begin position="16"/>
        <end position="28"/>
    </location>
</feature>